<evidence type="ECO:0000313" key="2">
    <source>
        <dbReference type="Proteomes" id="UP000053695"/>
    </source>
</evidence>
<dbReference type="PATRIC" id="fig|1069083.5.peg.1365"/>
<proteinExistence type="predicted"/>
<keyword evidence="2" id="KW-1185">Reference proteome</keyword>
<dbReference type="EMBL" id="APMM01000069">
    <property type="protein sequence ID" value="ENN95583.1"/>
    <property type="molecule type" value="Genomic_DNA"/>
</dbReference>
<sequence length="149" mass="17648">MMEDILKKILQMREGKSEFKKLEENIKNMDDIKFEYLINRLKTQIEIVNKYKPKVRPALDPVISFELGVYRRLDDYEIGKLLNYPLCCIKSFSEDFRIAIDREHLKEAKEINTYAIVITSGFIPCSLKCKMAMKNGLLGYMDEEEFKKY</sequence>
<dbReference type="STRING" id="1069083.GCA_000371805_01088"/>
<dbReference type="Pfam" id="PF04467">
    <property type="entry name" value="DUF483"/>
    <property type="match status" value="1"/>
</dbReference>
<name>N6UZY1_9EURY</name>
<gene>
    <name evidence="1" type="ORF">J422_07052</name>
</gene>
<reference evidence="1 2" key="1">
    <citation type="journal article" date="2013" name="Genome Announc.">
        <title>Draft Genome Sequence of a Highly Flagellated, Fast-Swimming Archaeon, Methanocaldococcus villosus Strain KIN24-T80 (DSM 22612).</title>
        <authorList>
            <person name="Thennarasu S."/>
            <person name="Polireddy D."/>
            <person name="Antony A."/>
            <person name="Yada M.R."/>
            <person name="Algarawi S."/>
            <person name="Sivakumar N."/>
        </authorList>
    </citation>
    <scope>NUCLEOTIDE SEQUENCE [LARGE SCALE GENOMIC DNA]</scope>
    <source>
        <strain evidence="1 2">KIN24-T80</strain>
    </source>
</reference>
<comment type="caution">
    <text evidence="1">The sequence shown here is derived from an EMBL/GenBank/DDBJ whole genome shotgun (WGS) entry which is preliminary data.</text>
</comment>
<dbReference type="InterPro" id="IPR007556">
    <property type="entry name" value="DUF483"/>
</dbReference>
<protein>
    <recommendedName>
        <fullName evidence="3">DUF483 domain-containing protein</fullName>
    </recommendedName>
</protein>
<evidence type="ECO:0000313" key="1">
    <source>
        <dbReference type="EMBL" id="ENN95583.1"/>
    </source>
</evidence>
<organism evidence="1 2">
    <name type="scientific">Methanocaldococcus villosus KIN24-T80</name>
    <dbReference type="NCBI Taxonomy" id="1069083"/>
    <lineage>
        <taxon>Archaea</taxon>
        <taxon>Methanobacteriati</taxon>
        <taxon>Methanobacteriota</taxon>
        <taxon>Methanomada group</taxon>
        <taxon>Methanococci</taxon>
        <taxon>Methanococcales</taxon>
        <taxon>Methanocaldococcaceae</taxon>
        <taxon>Methanocaldococcus</taxon>
    </lineage>
</organism>
<dbReference type="AlphaFoldDB" id="N6UZY1"/>
<accession>N6UZY1</accession>
<dbReference type="Proteomes" id="UP000053695">
    <property type="component" value="Unassembled WGS sequence"/>
</dbReference>
<dbReference type="RefSeq" id="WP_004594760.1">
    <property type="nucleotide sequence ID" value="NZ_APMM01000069.1"/>
</dbReference>
<evidence type="ECO:0008006" key="3">
    <source>
        <dbReference type="Google" id="ProtNLM"/>
    </source>
</evidence>